<accession>A0A3R7JVC2</accession>
<comment type="caution">
    <text evidence="2">The sequence shown here is derived from an EMBL/GenBank/DDBJ whole genome shotgun (WGS) entry which is preliminary data.</text>
</comment>
<evidence type="ECO:0008006" key="4">
    <source>
        <dbReference type="Google" id="ProtNLM"/>
    </source>
</evidence>
<protein>
    <recommendedName>
        <fullName evidence="4">Trans-sialidase</fullName>
    </recommendedName>
</protein>
<keyword evidence="1" id="KW-0732">Signal</keyword>
<name>A0A3R7JVC2_9TRYP</name>
<evidence type="ECO:0000313" key="2">
    <source>
        <dbReference type="EMBL" id="RNE96035.1"/>
    </source>
</evidence>
<dbReference type="Proteomes" id="UP000284403">
    <property type="component" value="Unassembled WGS sequence"/>
</dbReference>
<feature type="non-terminal residue" evidence="2">
    <location>
        <position position="128"/>
    </location>
</feature>
<evidence type="ECO:0000313" key="3">
    <source>
        <dbReference type="Proteomes" id="UP000284403"/>
    </source>
</evidence>
<keyword evidence="3" id="KW-1185">Reference proteome</keyword>
<sequence length="128" mass="12795">MSRHLFSAAVLLLLCVLLIRSGSCESASAEEAQEEVRHWVPKPQSFAKVNIGLGARADSEGATGSFRVPGLVDVNGETVVFAGAHAGASAGGVAAGIAAGGIPAEGASAAQGGRVMDDALTAYFPQST</sequence>
<reference evidence="2 3" key="1">
    <citation type="journal article" date="2018" name="BMC Genomics">
        <title>Genomic comparison of Trypanosoma conorhini and Trypanosoma rangeli to Trypanosoma cruzi strains of high and low virulence.</title>
        <authorList>
            <person name="Bradwell K.R."/>
            <person name="Koparde V.N."/>
            <person name="Matveyev A.V."/>
            <person name="Serrano M.G."/>
            <person name="Alves J.M."/>
            <person name="Parikh H."/>
            <person name="Huang B."/>
            <person name="Lee V."/>
            <person name="Espinosa-Alvarez O."/>
            <person name="Ortiz P.A."/>
            <person name="Costa-Martins A.G."/>
            <person name="Teixeira M.M."/>
            <person name="Buck G.A."/>
        </authorList>
    </citation>
    <scope>NUCLEOTIDE SEQUENCE [LARGE SCALE GENOMIC DNA]</scope>
    <source>
        <strain evidence="2 3">025E</strain>
    </source>
</reference>
<proteinExistence type="predicted"/>
<dbReference type="AlphaFoldDB" id="A0A3R7JVC2"/>
<gene>
    <name evidence="2" type="ORF">Tco025E_09821</name>
</gene>
<feature type="signal peptide" evidence="1">
    <location>
        <begin position="1"/>
        <end position="24"/>
    </location>
</feature>
<organism evidence="2 3">
    <name type="scientific">Trypanosoma conorhini</name>
    <dbReference type="NCBI Taxonomy" id="83891"/>
    <lineage>
        <taxon>Eukaryota</taxon>
        <taxon>Discoba</taxon>
        <taxon>Euglenozoa</taxon>
        <taxon>Kinetoplastea</taxon>
        <taxon>Metakinetoplastina</taxon>
        <taxon>Trypanosomatida</taxon>
        <taxon>Trypanosomatidae</taxon>
        <taxon>Trypanosoma</taxon>
    </lineage>
</organism>
<feature type="chain" id="PRO_5018546577" description="Trans-sialidase" evidence="1">
    <location>
        <begin position="25"/>
        <end position="128"/>
    </location>
</feature>
<dbReference type="EMBL" id="MKKU01001329">
    <property type="protein sequence ID" value="RNE96035.1"/>
    <property type="molecule type" value="Genomic_DNA"/>
</dbReference>
<dbReference type="GeneID" id="40323432"/>
<dbReference type="RefSeq" id="XP_029223231.1">
    <property type="nucleotide sequence ID" value="XM_029376628.1"/>
</dbReference>
<evidence type="ECO:0000256" key="1">
    <source>
        <dbReference type="SAM" id="SignalP"/>
    </source>
</evidence>